<comment type="caution">
    <text evidence="2">The sequence shown here is derived from an EMBL/GenBank/DDBJ whole genome shotgun (WGS) entry which is preliminary data.</text>
</comment>
<keyword evidence="3" id="KW-1185">Reference proteome</keyword>
<proteinExistence type="predicted"/>
<reference evidence="2 3" key="1">
    <citation type="submission" date="2019-08" db="EMBL/GenBank/DDBJ databases">
        <title>Actinomadura sp. nov. CYP1-5 isolated from mountain soil.</title>
        <authorList>
            <person name="Songsumanus A."/>
            <person name="Kuncharoen N."/>
            <person name="Kudo T."/>
            <person name="Yuki M."/>
            <person name="Igarashi Y."/>
            <person name="Tanasupawat S."/>
        </authorList>
    </citation>
    <scope>NUCLEOTIDE SEQUENCE [LARGE SCALE GENOMIC DNA]</scope>
    <source>
        <strain evidence="2 3">CYP1-5</strain>
    </source>
</reference>
<protein>
    <submittedName>
        <fullName evidence="2">Uncharacterized protein</fullName>
    </submittedName>
</protein>
<dbReference type="Proteomes" id="UP000323505">
    <property type="component" value="Unassembled WGS sequence"/>
</dbReference>
<gene>
    <name evidence="2" type="ORF">FXF68_36505</name>
</gene>
<dbReference type="AlphaFoldDB" id="A0A5D3F3R3"/>
<accession>A0A5D3F3R3</accession>
<evidence type="ECO:0000313" key="3">
    <source>
        <dbReference type="Proteomes" id="UP000323505"/>
    </source>
</evidence>
<dbReference type="EMBL" id="VSRQ01000010">
    <property type="protein sequence ID" value="TYK43657.1"/>
    <property type="molecule type" value="Genomic_DNA"/>
</dbReference>
<dbReference type="RefSeq" id="WP_148767404.1">
    <property type="nucleotide sequence ID" value="NZ_VSRQ01000010.1"/>
</dbReference>
<sequence length="511" mass="56284">MGVESIRLLGLLTHSSIAVGPNGVWITYALSPELGLGQHGKGWRLMTAYLIMASASELEDSTAESFRRAITEAVNFQAGICWVFRNRPAGVRMVAVGYGIPRATRTTTQRVVEVVRLEYLEEPIGLQNLLDRIGELEAPYGGAAWRAEELERLRGAGVDYAGAVTRYQNVFVLKSAVVSLQPGLAEVLAHLQGADERLEVRGPAAPFWRLERDAIVLAVRAAGITTAQAGLDAWHPPNRADEPFSVGLTVPGSPHDPAGREARMAAEDRTREGVTRDRGLGLSLADLTNSSEAAMIEYDSQQFPGWDNDTSQQIRSDIKTFTDGDGRFMEIMSINATPVESRTGVDLLYLRNDLQSVVGVQYKILNQRSYLNPDQRFRDQLRRMRYWTDRFPHKKDSAEDWRLSEDWTYAKLLEAGAMYANPAHILPGHYIALGYAEALLNDPASLGPGGGVQLGPRTAHRHLNNSTFIGLLQRAAIGSPRLQKSEFILMCKIALADLRSIILATDSGPRP</sequence>
<feature type="compositionally biased region" description="Basic and acidic residues" evidence="1">
    <location>
        <begin position="257"/>
        <end position="275"/>
    </location>
</feature>
<organism evidence="2 3">
    <name type="scientific">Actinomadura decatromicini</name>
    <dbReference type="NCBI Taxonomy" id="2604572"/>
    <lineage>
        <taxon>Bacteria</taxon>
        <taxon>Bacillati</taxon>
        <taxon>Actinomycetota</taxon>
        <taxon>Actinomycetes</taxon>
        <taxon>Streptosporangiales</taxon>
        <taxon>Thermomonosporaceae</taxon>
        <taxon>Actinomadura</taxon>
    </lineage>
</organism>
<evidence type="ECO:0000313" key="2">
    <source>
        <dbReference type="EMBL" id="TYK43657.1"/>
    </source>
</evidence>
<feature type="region of interest" description="Disordered" evidence="1">
    <location>
        <begin position="251"/>
        <end position="275"/>
    </location>
</feature>
<evidence type="ECO:0000256" key="1">
    <source>
        <dbReference type="SAM" id="MobiDB-lite"/>
    </source>
</evidence>
<name>A0A5D3F3R3_9ACTN</name>